<dbReference type="Proteomes" id="UP000582837">
    <property type="component" value="Unassembled WGS sequence"/>
</dbReference>
<comment type="caution">
    <text evidence="1">The sequence shown here is derived from an EMBL/GenBank/DDBJ whole genome shotgun (WGS) entry which is preliminary data.</text>
</comment>
<organism evidence="1 2">
    <name type="scientific">Longimicrobium terrae</name>
    <dbReference type="NCBI Taxonomy" id="1639882"/>
    <lineage>
        <taxon>Bacteria</taxon>
        <taxon>Pseudomonadati</taxon>
        <taxon>Gemmatimonadota</taxon>
        <taxon>Longimicrobiia</taxon>
        <taxon>Longimicrobiales</taxon>
        <taxon>Longimicrobiaceae</taxon>
        <taxon>Longimicrobium</taxon>
    </lineage>
</organism>
<protein>
    <submittedName>
        <fullName evidence="1">Uncharacterized protein</fullName>
    </submittedName>
</protein>
<sequence>MSKRKLKLEDVEIESFATARAVEGKGTVEANEMETVGEGTCMGQTGACTACPPLHCY</sequence>
<evidence type="ECO:0000313" key="2">
    <source>
        <dbReference type="Proteomes" id="UP000582837"/>
    </source>
</evidence>
<dbReference type="EMBL" id="JACHIA010000012">
    <property type="protein sequence ID" value="MBB6072026.1"/>
    <property type="molecule type" value="Genomic_DNA"/>
</dbReference>
<keyword evidence="2" id="KW-1185">Reference proteome</keyword>
<name>A0A841H267_9BACT</name>
<reference evidence="1 2" key="1">
    <citation type="submission" date="2020-08" db="EMBL/GenBank/DDBJ databases">
        <title>Genomic Encyclopedia of Type Strains, Phase IV (KMG-IV): sequencing the most valuable type-strain genomes for metagenomic binning, comparative biology and taxonomic classification.</title>
        <authorList>
            <person name="Goeker M."/>
        </authorList>
    </citation>
    <scope>NUCLEOTIDE SEQUENCE [LARGE SCALE GENOMIC DNA]</scope>
    <source>
        <strain evidence="1 2">DSM 29007</strain>
    </source>
</reference>
<dbReference type="AlphaFoldDB" id="A0A841H267"/>
<evidence type="ECO:0000313" key="1">
    <source>
        <dbReference type="EMBL" id="MBB6072026.1"/>
    </source>
</evidence>
<gene>
    <name evidence="1" type="ORF">HNQ61_003687</name>
</gene>
<proteinExistence type="predicted"/>
<accession>A0A841H267</accession>
<dbReference type="RefSeq" id="WP_170034817.1">
    <property type="nucleotide sequence ID" value="NZ_JABDTL010000001.1"/>
</dbReference>